<dbReference type="Pfam" id="PF00067">
    <property type="entry name" value="p450"/>
    <property type="match status" value="1"/>
</dbReference>
<dbReference type="EMBL" id="KZ293469">
    <property type="protein sequence ID" value="PBK62164.1"/>
    <property type="molecule type" value="Genomic_DNA"/>
</dbReference>
<reference evidence="2" key="1">
    <citation type="journal article" date="2017" name="Nat. Ecol. Evol.">
        <title>Genome expansion and lineage-specific genetic innovations in the forest pathogenic fungi Armillaria.</title>
        <authorList>
            <person name="Sipos G."/>
            <person name="Prasanna A.N."/>
            <person name="Walter M.C."/>
            <person name="O'Connor E."/>
            <person name="Balint B."/>
            <person name="Krizsan K."/>
            <person name="Kiss B."/>
            <person name="Hess J."/>
            <person name="Varga T."/>
            <person name="Slot J."/>
            <person name="Riley R."/>
            <person name="Boka B."/>
            <person name="Rigling D."/>
            <person name="Barry K."/>
            <person name="Lee J."/>
            <person name="Mihaltcheva S."/>
            <person name="LaButti K."/>
            <person name="Lipzen A."/>
            <person name="Waldron R."/>
            <person name="Moloney N.M."/>
            <person name="Sperisen C."/>
            <person name="Kredics L."/>
            <person name="Vagvoelgyi C."/>
            <person name="Patrignani A."/>
            <person name="Fitzpatrick D."/>
            <person name="Nagy I."/>
            <person name="Doyle S."/>
            <person name="Anderson J.B."/>
            <person name="Grigoriev I.V."/>
            <person name="Gueldener U."/>
            <person name="Muensterkoetter M."/>
            <person name="Nagy L.G."/>
        </authorList>
    </citation>
    <scope>NUCLEOTIDE SEQUENCE [LARGE SCALE GENOMIC DNA]</scope>
    <source>
        <strain evidence="2">28-4</strain>
    </source>
</reference>
<name>A0A2H3AZR3_9AGAR</name>
<dbReference type="SUPFAM" id="SSF48264">
    <property type="entry name" value="Cytochrome P450"/>
    <property type="match status" value="1"/>
</dbReference>
<sequence>MFNYHWVTAINCRASTRYVWRFSDISVVPTSVFLCISESPEMSIECPCIDITGRRVQCLFYSQGSLVIVNVWNMTHDPKTYQDPMVFDPTRFLARPKHVPERDPREIAFGFARAPNQTIYQRVYLTHKCDISMHCTYRDGLIYQLSSV</sequence>
<dbReference type="Gene3D" id="1.10.630.10">
    <property type="entry name" value="Cytochrome P450"/>
    <property type="match status" value="1"/>
</dbReference>
<dbReference type="GO" id="GO:0005506">
    <property type="term" value="F:iron ion binding"/>
    <property type="evidence" value="ECO:0007669"/>
    <property type="project" value="InterPro"/>
</dbReference>
<evidence type="ECO:0000313" key="1">
    <source>
        <dbReference type="EMBL" id="PBK62164.1"/>
    </source>
</evidence>
<dbReference type="STRING" id="1076256.A0A2H3AZR3"/>
<dbReference type="AlphaFoldDB" id="A0A2H3AZR3"/>
<proteinExistence type="predicted"/>
<protein>
    <submittedName>
        <fullName evidence="1">Uncharacterized protein</fullName>
    </submittedName>
</protein>
<dbReference type="GO" id="GO:0004497">
    <property type="term" value="F:monooxygenase activity"/>
    <property type="evidence" value="ECO:0007669"/>
    <property type="project" value="InterPro"/>
</dbReference>
<keyword evidence="2" id="KW-1185">Reference proteome</keyword>
<dbReference type="InterPro" id="IPR036396">
    <property type="entry name" value="Cyt_P450_sf"/>
</dbReference>
<dbReference type="InterPro" id="IPR001128">
    <property type="entry name" value="Cyt_P450"/>
</dbReference>
<organism evidence="1 2">
    <name type="scientific">Armillaria solidipes</name>
    <dbReference type="NCBI Taxonomy" id="1076256"/>
    <lineage>
        <taxon>Eukaryota</taxon>
        <taxon>Fungi</taxon>
        <taxon>Dikarya</taxon>
        <taxon>Basidiomycota</taxon>
        <taxon>Agaricomycotina</taxon>
        <taxon>Agaricomycetes</taxon>
        <taxon>Agaricomycetidae</taxon>
        <taxon>Agaricales</taxon>
        <taxon>Marasmiineae</taxon>
        <taxon>Physalacriaceae</taxon>
        <taxon>Armillaria</taxon>
    </lineage>
</organism>
<dbReference type="GO" id="GO:0020037">
    <property type="term" value="F:heme binding"/>
    <property type="evidence" value="ECO:0007669"/>
    <property type="project" value="InterPro"/>
</dbReference>
<dbReference type="Proteomes" id="UP000218334">
    <property type="component" value="Unassembled WGS sequence"/>
</dbReference>
<dbReference type="GO" id="GO:0016705">
    <property type="term" value="F:oxidoreductase activity, acting on paired donors, with incorporation or reduction of molecular oxygen"/>
    <property type="evidence" value="ECO:0007669"/>
    <property type="project" value="InterPro"/>
</dbReference>
<gene>
    <name evidence="1" type="ORF">ARMSODRAFT_964376</name>
</gene>
<accession>A0A2H3AZR3</accession>
<evidence type="ECO:0000313" key="2">
    <source>
        <dbReference type="Proteomes" id="UP000218334"/>
    </source>
</evidence>